<dbReference type="AlphaFoldDB" id="A0A0N4YKX8"/>
<dbReference type="EMBL" id="UYSL01022934">
    <property type="protein sequence ID" value="VDL81384.1"/>
    <property type="molecule type" value="Genomic_DNA"/>
</dbReference>
<organism evidence="3">
    <name type="scientific">Nippostrongylus brasiliensis</name>
    <name type="common">Rat hookworm</name>
    <dbReference type="NCBI Taxonomy" id="27835"/>
    <lineage>
        <taxon>Eukaryota</taxon>
        <taxon>Metazoa</taxon>
        <taxon>Ecdysozoa</taxon>
        <taxon>Nematoda</taxon>
        <taxon>Chromadorea</taxon>
        <taxon>Rhabditida</taxon>
        <taxon>Rhabditina</taxon>
        <taxon>Rhabditomorpha</taxon>
        <taxon>Strongyloidea</taxon>
        <taxon>Heligmosomidae</taxon>
        <taxon>Nippostrongylus</taxon>
    </lineage>
</organism>
<dbReference type="WBParaSite" id="NBR_0001772601-mRNA-1">
    <property type="protein sequence ID" value="NBR_0001772601-mRNA-1"/>
    <property type="gene ID" value="NBR_0001772601"/>
</dbReference>
<evidence type="ECO:0000313" key="3">
    <source>
        <dbReference type="WBParaSite" id="NBR_0001772601-mRNA-1"/>
    </source>
</evidence>
<gene>
    <name evidence="1" type="ORF">NBR_LOCUS17727</name>
</gene>
<accession>A0A0N4YKX8</accession>
<proteinExistence type="predicted"/>
<sequence>MPEMEVETFSWSLALWQFFAGDTARPVAVDLEAAVAEPEPVVETAAVADLRPNDELPFVPLEAGVASVAE</sequence>
<keyword evidence="2" id="KW-1185">Reference proteome</keyword>
<reference evidence="1 2" key="2">
    <citation type="submission" date="2018-11" db="EMBL/GenBank/DDBJ databases">
        <authorList>
            <consortium name="Pathogen Informatics"/>
        </authorList>
    </citation>
    <scope>NUCLEOTIDE SEQUENCE [LARGE SCALE GENOMIC DNA]</scope>
</reference>
<dbReference type="Proteomes" id="UP000271162">
    <property type="component" value="Unassembled WGS sequence"/>
</dbReference>
<reference evidence="3" key="1">
    <citation type="submission" date="2017-02" db="UniProtKB">
        <authorList>
            <consortium name="WormBaseParasite"/>
        </authorList>
    </citation>
    <scope>IDENTIFICATION</scope>
</reference>
<evidence type="ECO:0000313" key="2">
    <source>
        <dbReference type="Proteomes" id="UP000271162"/>
    </source>
</evidence>
<evidence type="ECO:0000313" key="1">
    <source>
        <dbReference type="EMBL" id="VDL81384.1"/>
    </source>
</evidence>
<name>A0A0N4YKX8_NIPBR</name>
<protein>
    <submittedName>
        <fullName evidence="3">Signal recognition particle-docking protein FtsY</fullName>
    </submittedName>
</protein>